<evidence type="ECO:0000259" key="5">
    <source>
        <dbReference type="Pfam" id="PF00149"/>
    </source>
</evidence>
<protein>
    <submittedName>
        <fullName evidence="6">Metallophosphoesterase</fullName>
    </submittedName>
</protein>
<organism evidence="6 7">
    <name type="scientific">Sulfobacillus thermosulfidooxidans</name>
    <dbReference type="NCBI Taxonomy" id="28034"/>
    <lineage>
        <taxon>Bacteria</taxon>
        <taxon>Bacillati</taxon>
        <taxon>Bacillota</taxon>
        <taxon>Clostridia</taxon>
        <taxon>Eubacteriales</taxon>
        <taxon>Clostridiales Family XVII. Incertae Sedis</taxon>
        <taxon>Sulfobacillus</taxon>
    </lineage>
</organism>
<dbReference type="InterPro" id="IPR004843">
    <property type="entry name" value="Calcineurin-like_PHP"/>
</dbReference>
<evidence type="ECO:0000256" key="2">
    <source>
        <dbReference type="ARBA" id="ARBA00022801"/>
    </source>
</evidence>
<comment type="caution">
    <text evidence="6">The sequence shown here is derived from an EMBL/GenBank/DDBJ whole genome shotgun (WGS) entry which is preliminary data.</text>
</comment>
<dbReference type="GO" id="GO:0016787">
    <property type="term" value="F:hydrolase activity"/>
    <property type="evidence" value="ECO:0007669"/>
    <property type="project" value="UniProtKB-KW"/>
</dbReference>
<sequence>MGLGIVHLADLHWDTTFAQAPTRWESLRQSLCVMHPDLIVVSGDLTSTGSAQPAALRAVKQALDAMGCEYIVLAGNHDLGANPEREQTFPGTEAYERVPWASTHFAQVFHQPPVLRWSQDGVHVITVSIRQGDPDGSLAQLTATLQALEGPTMVFGHYPLVPIAAQGPLAHFGGREYLGATLDQLAAVLARFPHVVFYGCGHVHVASRRWLWGNTWQYSAGSLGLGASQFFVYLVEDTQLAYFSVLGNGPLTFWDAAGPEPVNHFDEDASRVGCHRWRDNSRQEV</sequence>
<dbReference type="PANTHER" id="PTHR42988:SF2">
    <property type="entry name" value="CYCLIC NUCLEOTIDE PHOSPHODIESTERASE CBUA0032-RELATED"/>
    <property type="match status" value="1"/>
</dbReference>
<accession>A0A2T2WTP1</accession>
<proteinExistence type="inferred from homology"/>
<comment type="similarity">
    <text evidence="4">Belongs to the cyclic nucleotide phosphodiesterase class-III family.</text>
</comment>
<dbReference type="InterPro" id="IPR029052">
    <property type="entry name" value="Metallo-depent_PP-like"/>
</dbReference>
<reference evidence="6 7" key="1">
    <citation type="journal article" date="2014" name="BMC Genomics">
        <title>Comparison of environmental and isolate Sulfobacillus genomes reveals diverse carbon, sulfur, nitrogen, and hydrogen metabolisms.</title>
        <authorList>
            <person name="Justice N.B."/>
            <person name="Norman A."/>
            <person name="Brown C.T."/>
            <person name="Singh A."/>
            <person name="Thomas B.C."/>
            <person name="Banfield J.F."/>
        </authorList>
    </citation>
    <scope>NUCLEOTIDE SEQUENCE [LARGE SCALE GENOMIC DNA]</scope>
    <source>
        <strain evidence="6">AMDSBA5</strain>
    </source>
</reference>
<dbReference type="InterPro" id="IPR050884">
    <property type="entry name" value="CNP_phosphodiesterase-III"/>
</dbReference>
<dbReference type="Gene3D" id="3.60.21.10">
    <property type="match status" value="1"/>
</dbReference>
<evidence type="ECO:0000256" key="3">
    <source>
        <dbReference type="ARBA" id="ARBA00023004"/>
    </source>
</evidence>
<dbReference type="SUPFAM" id="SSF56300">
    <property type="entry name" value="Metallo-dependent phosphatases"/>
    <property type="match status" value="1"/>
</dbReference>
<dbReference type="Proteomes" id="UP000242705">
    <property type="component" value="Unassembled WGS sequence"/>
</dbReference>
<feature type="domain" description="Calcineurin-like phosphoesterase" evidence="5">
    <location>
        <begin position="5"/>
        <end position="205"/>
    </location>
</feature>
<evidence type="ECO:0000256" key="4">
    <source>
        <dbReference type="ARBA" id="ARBA00025742"/>
    </source>
</evidence>
<dbReference type="Pfam" id="PF00149">
    <property type="entry name" value="Metallophos"/>
    <property type="match status" value="1"/>
</dbReference>
<dbReference type="EMBL" id="PXYX01000028">
    <property type="protein sequence ID" value="PSR25606.1"/>
    <property type="molecule type" value="Genomic_DNA"/>
</dbReference>
<dbReference type="AlphaFoldDB" id="A0A2T2WTP1"/>
<name>A0A2T2WTP1_SULTH</name>
<keyword evidence="2" id="KW-0378">Hydrolase</keyword>
<evidence type="ECO:0000313" key="7">
    <source>
        <dbReference type="Proteomes" id="UP000242705"/>
    </source>
</evidence>
<evidence type="ECO:0000256" key="1">
    <source>
        <dbReference type="ARBA" id="ARBA00022723"/>
    </source>
</evidence>
<keyword evidence="3" id="KW-0408">Iron</keyword>
<keyword evidence="1" id="KW-0479">Metal-binding</keyword>
<evidence type="ECO:0000313" key="6">
    <source>
        <dbReference type="EMBL" id="PSR25606.1"/>
    </source>
</evidence>
<dbReference type="GO" id="GO:0046872">
    <property type="term" value="F:metal ion binding"/>
    <property type="evidence" value="ECO:0007669"/>
    <property type="project" value="UniProtKB-KW"/>
</dbReference>
<dbReference type="PANTHER" id="PTHR42988">
    <property type="entry name" value="PHOSPHOHYDROLASE"/>
    <property type="match status" value="1"/>
</dbReference>
<gene>
    <name evidence="6" type="ORF">C7B47_12010</name>
</gene>